<keyword evidence="5 8" id="KW-0418">Kinase</keyword>
<feature type="binding site" evidence="7">
    <location>
        <begin position="368"/>
        <end position="371"/>
    </location>
    <ligand>
        <name>ATP</name>
        <dbReference type="ChEBI" id="CHEBI:30616"/>
    </ligand>
</feature>
<evidence type="ECO:0000313" key="10">
    <source>
        <dbReference type="Proteomes" id="UP000231152"/>
    </source>
</evidence>
<dbReference type="GO" id="GO:0043531">
    <property type="term" value="F:ADP binding"/>
    <property type="evidence" value="ECO:0007669"/>
    <property type="project" value="TreeGrafter"/>
</dbReference>
<comment type="catalytic activity">
    <reaction evidence="1 8">
        <text>(2R)-3-phosphoglycerate + ATP = (2R)-3-phospho-glyceroyl phosphate + ADP</text>
        <dbReference type="Rhea" id="RHEA:14801"/>
        <dbReference type="ChEBI" id="CHEBI:30616"/>
        <dbReference type="ChEBI" id="CHEBI:57604"/>
        <dbReference type="ChEBI" id="CHEBI:58272"/>
        <dbReference type="ChEBI" id="CHEBI:456216"/>
        <dbReference type="EC" id="2.7.2.3"/>
    </reaction>
</comment>
<dbReference type="Proteomes" id="UP000231152">
    <property type="component" value="Unassembled WGS sequence"/>
</dbReference>
<dbReference type="GO" id="GO:0005524">
    <property type="term" value="F:ATP binding"/>
    <property type="evidence" value="ECO:0007669"/>
    <property type="project" value="UniProtKB-KW"/>
</dbReference>
<evidence type="ECO:0000256" key="2">
    <source>
        <dbReference type="ARBA" id="ARBA00013061"/>
    </source>
</evidence>
<keyword evidence="6 7" id="KW-0067">ATP-binding</keyword>
<evidence type="ECO:0000256" key="3">
    <source>
        <dbReference type="ARBA" id="ARBA00022679"/>
    </source>
</evidence>
<dbReference type="InterPro" id="IPR015824">
    <property type="entry name" value="Phosphoglycerate_kinase_N"/>
</dbReference>
<proteinExistence type="inferred from homology"/>
<evidence type="ECO:0000256" key="1">
    <source>
        <dbReference type="ARBA" id="ARBA00000642"/>
    </source>
</evidence>
<dbReference type="Pfam" id="PF00162">
    <property type="entry name" value="PGK"/>
    <property type="match status" value="1"/>
</dbReference>
<evidence type="ECO:0000256" key="7">
    <source>
        <dbReference type="PIRSR" id="PIRSR000724-2"/>
    </source>
</evidence>
<dbReference type="GO" id="GO:0004618">
    <property type="term" value="F:phosphoglycerate kinase activity"/>
    <property type="evidence" value="ECO:0007669"/>
    <property type="project" value="UniProtKB-EC"/>
</dbReference>
<evidence type="ECO:0000256" key="5">
    <source>
        <dbReference type="ARBA" id="ARBA00022777"/>
    </source>
</evidence>
<keyword evidence="3 8" id="KW-0808">Transferase</keyword>
<sequence>MGTLRTITDDAKLAGKRVLLRGALDVPLEKTARGGLLVADDFRLQQLVSTIVRLAKARARIVLVGHIGRPHGRRVASLSLRPVISRLQQLLPPEVGDISFSLLHDFGLLAKRSKKIELGHILALENLRFFSGEEANNPAFAKQLASLGDVYVNECFSNSHRAHASMLGVAKLLPAYAGWQLARELKVLEDVRSHPKKPFVLLMGGIKMDKLPVLTNLAPHTSAILLGGGLANTFLQIQKIPVGKSAVGEKVSKVLLRKLLKEQRRFFGRGMKALIHLPKDVVVAKSPTAMPRLVDLENGEKVKAGEIIYDIGPKTVLEYATIIKAAATIVWNGPVGMFEKPVFAQGSRSLGWLIAARSEGPAFGVVGGGDTLEVLKSTGMESYVDYRSTGGGAMTTLLAGKELAAVPPLYRKQ</sequence>
<protein>
    <recommendedName>
        <fullName evidence="2 8">Phosphoglycerate kinase</fullName>
        <ecNumber evidence="2 8">2.7.2.3</ecNumber>
    </recommendedName>
</protein>
<dbReference type="GO" id="GO:0006094">
    <property type="term" value="P:gluconeogenesis"/>
    <property type="evidence" value="ECO:0007669"/>
    <property type="project" value="TreeGrafter"/>
</dbReference>
<accession>A0A2M8LDU9</accession>
<dbReference type="GO" id="GO:0006096">
    <property type="term" value="P:glycolytic process"/>
    <property type="evidence" value="ECO:0007669"/>
    <property type="project" value="InterPro"/>
</dbReference>
<dbReference type="Gene3D" id="3.40.50.1260">
    <property type="entry name" value="Phosphoglycerate kinase, N-terminal domain"/>
    <property type="match status" value="2"/>
</dbReference>
<dbReference type="InterPro" id="IPR001576">
    <property type="entry name" value="Phosphoglycerate_kinase"/>
</dbReference>
<name>A0A2M8LDU9_9BACT</name>
<evidence type="ECO:0000256" key="8">
    <source>
        <dbReference type="RuleBase" id="RU000532"/>
    </source>
</evidence>
<dbReference type="PIRSF" id="PIRSF000724">
    <property type="entry name" value="Pgk"/>
    <property type="match status" value="1"/>
</dbReference>
<gene>
    <name evidence="9" type="primary">pgk</name>
    <name evidence="9" type="ORF">COV04_03445</name>
</gene>
<dbReference type="InterPro" id="IPR036043">
    <property type="entry name" value="Phosphoglycerate_kinase_sf"/>
</dbReference>
<dbReference type="PRINTS" id="PR00477">
    <property type="entry name" value="PHGLYCKINASE"/>
</dbReference>
<dbReference type="PANTHER" id="PTHR11406">
    <property type="entry name" value="PHOSPHOGLYCERATE KINASE"/>
    <property type="match status" value="1"/>
</dbReference>
<feature type="binding site" evidence="7">
    <location>
        <position position="210"/>
    </location>
    <ligand>
        <name>ATP</name>
        <dbReference type="ChEBI" id="CHEBI:30616"/>
    </ligand>
</feature>
<dbReference type="AlphaFoldDB" id="A0A2M8LDU9"/>
<evidence type="ECO:0000313" key="9">
    <source>
        <dbReference type="EMBL" id="PJE75627.1"/>
    </source>
</evidence>
<keyword evidence="4" id="KW-0547">Nucleotide-binding</keyword>
<dbReference type="EMBL" id="PFET01000012">
    <property type="protein sequence ID" value="PJE75627.1"/>
    <property type="molecule type" value="Genomic_DNA"/>
</dbReference>
<evidence type="ECO:0000256" key="4">
    <source>
        <dbReference type="ARBA" id="ARBA00022741"/>
    </source>
</evidence>
<feature type="binding site" evidence="7">
    <location>
        <position position="339"/>
    </location>
    <ligand>
        <name>ATP</name>
        <dbReference type="ChEBI" id="CHEBI:30616"/>
    </ligand>
</feature>
<comment type="caution">
    <text evidence="9">The sequence shown here is derived from an EMBL/GenBank/DDBJ whole genome shotgun (WGS) entry which is preliminary data.</text>
</comment>
<dbReference type="EC" id="2.7.2.3" evidence="2 8"/>
<organism evidence="9 10">
    <name type="scientific">Candidatus Uhrbacteria bacterium CG10_big_fil_rev_8_21_14_0_10_48_11</name>
    <dbReference type="NCBI Taxonomy" id="1975037"/>
    <lineage>
        <taxon>Bacteria</taxon>
        <taxon>Candidatus Uhriibacteriota</taxon>
    </lineage>
</organism>
<comment type="similarity">
    <text evidence="8">Belongs to the phosphoglycerate kinase family.</text>
</comment>
<reference evidence="9 10" key="1">
    <citation type="submission" date="2017-09" db="EMBL/GenBank/DDBJ databases">
        <title>Depth-based differentiation of microbial function through sediment-hosted aquifers and enrichment of novel symbionts in the deep terrestrial subsurface.</title>
        <authorList>
            <person name="Probst A.J."/>
            <person name="Ladd B."/>
            <person name="Jarett J.K."/>
            <person name="Geller-Mcgrath D.E."/>
            <person name="Sieber C.M."/>
            <person name="Emerson J.B."/>
            <person name="Anantharaman K."/>
            <person name="Thomas B.C."/>
            <person name="Malmstrom R."/>
            <person name="Stieglmeier M."/>
            <person name="Klingl A."/>
            <person name="Woyke T."/>
            <person name="Ryan C.M."/>
            <person name="Banfield J.F."/>
        </authorList>
    </citation>
    <scope>NUCLEOTIDE SEQUENCE [LARGE SCALE GENOMIC DNA]</scope>
    <source>
        <strain evidence="9">CG10_big_fil_rev_8_21_14_0_10_48_11</strain>
    </source>
</reference>
<dbReference type="PANTHER" id="PTHR11406:SF23">
    <property type="entry name" value="PHOSPHOGLYCERATE KINASE 1, CHLOROPLASTIC-RELATED"/>
    <property type="match status" value="1"/>
</dbReference>
<evidence type="ECO:0000256" key="6">
    <source>
        <dbReference type="ARBA" id="ARBA00022840"/>
    </source>
</evidence>
<dbReference type="GO" id="GO:0005829">
    <property type="term" value="C:cytosol"/>
    <property type="evidence" value="ECO:0007669"/>
    <property type="project" value="TreeGrafter"/>
</dbReference>
<dbReference type="SUPFAM" id="SSF53748">
    <property type="entry name" value="Phosphoglycerate kinase"/>
    <property type="match status" value="1"/>
</dbReference>